<dbReference type="EMBL" id="CP036498">
    <property type="protein sequence ID" value="QUS42009.1"/>
    <property type="molecule type" value="Genomic_DNA"/>
</dbReference>
<dbReference type="RefSeq" id="WP_211910746.1">
    <property type="nucleotide sequence ID" value="NZ_CP036498.1"/>
</dbReference>
<accession>A0ABX8AEQ2</accession>
<gene>
    <name evidence="1" type="ORF">RPMA_26665</name>
</gene>
<keyword evidence="2" id="KW-1185">Reference proteome</keyword>
<protein>
    <submittedName>
        <fullName evidence="1">Uncharacterized protein</fullName>
    </submittedName>
</protein>
<proteinExistence type="predicted"/>
<reference evidence="1 2" key="1">
    <citation type="submission" date="2019-02" db="EMBL/GenBank/DDBJ databases">
        <title>Emended description of the genus Rhodopseudomonas and description of Rhodopseudomonas albus sp. nov., a non-phototrophic, heavy-metal-tolerant bacterium isolated from garden soil.</title>
        <authorList>
            <person name="Bao Z."/>
            <person name="Cao W.W."/>
            <person name="Sato Y."/>
            <person name="Nishizawa T."/>
            <person name="Zhao J."/>
            <person name="Guo Y."/>
            <person name="Ohta H."/>
        </authorList>
    </citation>
    <scope>NUCLEOTIDE SEQUENCE [LARGE SCALE GENOMIC DNA]</scope>
    <source>
        <strain evidence="1 2">SK50-23</strain>
    </source>
</reference>
<organism evidence="1 2">
    <name type="scientific">Tardiphaga alba</name>
    <dbReference type="NCBI Taxonomy" id="340268"/>
    <lineage>
        <taxon>Bacteria</taxon>
        <taxon>Pseudomonadati</taxon>
        <taxon>Pseudomonadota</taxon>
        <taxon>Alphaproteobacteria</taxon>
        <taxon>Hyphomicrobiales</taxon>
        <taxon>Nitrobacteraceae</taxon>
        <taxon>Tardiphaga</taxon>
    </lineage>
</organism>
<evidence type="ECO:0000313" key="1">
    <source>
        <dbReference type="EMBL" id="QUS42009.1"/>
    </source>
</evidence>
<name>A0ABX8AEQ2_9BRAD</name>
<sequence length="100" mass="10560">MSSHVSFLKARYAVALMNTALIGSDGEAHQLIRALSTETPTPRVSEGLASVERAALVSILALARAMGGRGISSASSEWIRAKKAVDHWVSAASNEIGLER</sequence>
<dbReference type="Proteomes" id="UP000682843">
    <property type="component" value="Chromosome"/>
</dbReference>
<evidence type="ECO:0000313" key="2">
    <source>
        <dbReference type="Proteomes" id="UP000682843"/>
    </source>
</evidence>